<reference evidence="1" key="1">
    <citation type="submission" date="2022-08" db="EMBL/GenBank/DDBJ databases">
        <title>Genome Sequence of Fusarium decemcellulare.</title>
        <authorList>
            <person name="Buettner E."/>
        </authorList>
    </citation>
    <scope>NUCLEOTIDE SEQUENCE</scope>
    <source>
        <strain evidence="1">Babe19</strain>
    </source>
</reference>
<protein>
    <submittedName>
        <fullName evidence="1">Uncharacterized protein</fullName>
    </submittedName>
</protein>
<proteinExistence type="predicted"/>
<sequence length="271" mass="29960">MGLKADLKGATADSTSQAALPRRVNANNDAESNTSLHSEAMPFSTRYPTRPDERSETSSDGLAGRHEPLKRGGMASTETLRDLFGGCGKYQIWSRGVIEFVEAWNILRRECSMAGASSLVVTVVVMMMLMSKRELELEWLLLRESHSGTKVVPAQEQCWIEPMPIDGMAAFIDLASNKAGTITLCPAKRLRAPILSLESRRVPQCLALLLNPACPTHPALRQREKHRSVALRDLLARNKDETWQFFVNALTERTGFPSIAKTEIVAYAHGV</sequence>
<comment type="caution">
    <text evidence="1">The sequence shown here is derived from an EMBL/GenBank/DDBJ whole genome shotgun (WGS) entry which is preliminary data.</text>
</comment>
<evidence type="ECO:0000313" key="1">
    <source>
        <dbReference type="EMBL" id="KAJ3521854.1"/>
    </source>
</evidence>
<keyword evidence="2" id="KW-1185">Reference proteome</keyword>
<organism evidence="1 2">
    <name type="scientific">Fusarium decemcellulare</name>
    <dbReference type="NCBI Taxonomy" id="57161"/>
    <lineage>
        <taxon>Eukaryota</taxon>
        <taxon>Fungi</taxon>
        <taxon>Dikarya</taxon>
        <taxon>Ascomycota</taxon>
        <taxon>Pezizomycotina</taxon>
        <taxon>Sordariomycetes</taxon>
        <taxon>Hypocreomycetidae</taxon>
        <taxon>Hypocreales</taxon>
        <taxon>Nectriaceae</taxon>
        <taxon>Fusarium</taxon>
        <taxon>Fusarium decemcellulare species complex</taxon>
    </lineage>
</organism>
<dbReference type="EMBL" id="JANRMS010002577">
    <property type="protein sequence ID" value="KAJ3521854.1"/>
    <property type="molecule type" value="Genomic_DNA"/>
</dbReference>
<evidence type="ECO:0000313" key="2">
    <source>
        <dbReference type="Proteomes" id="UP001148629"/>
    </source>
</evidence>
<name>A0ACC1RNQ9_9HYPO</name>
<gene>
    <name evidence="1" type="ORF">NM208_g13106</name>
</gene>
<accession>A0ACC1RNQ9</accession>
<dbReference type="Proteomes" id="UP001148629">
    <property type="component" value="Unassembled WGS sequence"/>
</dbReference>